<proteinExistence type="predicted"/>
<dbReference type="SUPFAM" id="SSF53448">
    <property type="entry name" value="Nucleotide-diphospho-sugar transferases"/>
    <property type="match status" value="1"/>
</dbReference>
<evidence type="ECO:0000256" key="2">
    <source>
        <dbReference type="ARBA" id="ARBA00022679"/>
    </source>
</evidence>
<dbReference type="GO" id="GO:0016758">
    <property type="term" value="F:hexosyltransferase activity"/>
    <property type="evidence" value="ECO:0007669"/>
    <property type="project" value="UniProtKB-ARBA"/>
</dbReference>
<evidence type="ECO:0000313" key="5">
    <source>
        <dbReference type="Proteomes" id="UP000286501"/>
    </source>
</evidence>
<keyword evidence="1" id="KW-0328">Glycosyltransferase</keyword>
<accession>A0A3R6G657</accession>
<dbReference type="CDD" id="cd00761">
    <property type="entry name" value="Glyco_tranf_GTA_type"/>
    <property type="match status" value="1"/>
</dbReference>
<reference evidence="4 5" key="1">
    <citation type="submission" date="2018-08" db="EMBL/GenBank/DDBJ databases">
        <title>A genome reference for cultivated species of the human gut microbiota.</title>
        <authorList>
            <person name="Zou Y."/>
            <person name="Xue W."/>
            <person name="Luo G."/>
        </authorList>
    </citation>
    <scope>NUCLEOTIDE SEQUENCE [LARGE SCALE GENOMIC DNA]</scope>
    <source>
        <strain evidence="4 5">AM22-1</strain>
    </source>
</reference>
<organism evidence="4 5">
    <name type="scientific">Segatella copri</name>
    <dbReference type="NCBI Taxonomy" id="165179"/>
    <lineage>
        <taxon>Bacteria</taxon>
        <taxon>Pseudomonadati</taxon>
        <taxon>Bacteroidota</taxon>
        <taxon>Bacteroidia</taxon>
        <taxon>Bacteroidales</taxon>
        <taxon>Prevotellaceae</taxon>
        <taxon>Segatella</taxon>
    </lineage>
</organism>
<dbReference type="InterPro" id="IPR001173">
    <property type="entry name" value="Glyco_trans_2-like"/>
</dbReference>
<feature type="domain" description="Glycosyltransferase 2-like" evidence="3">
    <location>
        <begin position="4"/>
        <end position="113"/>
    </location>
</feature>
<evidence type="ECO:0000259" key="3">
    <source>
        <dbReference type="Pfam" id="PF00535"/>
    </source>
</evidence>
<dbReference type="Gene3D" id="3.90.550.10">
    <property type="entry name" value="Spore Coat Polysaccharide Biosynthesis Protein SpsA, Chain A"/>
    <property type="match status" value="1"/>
</dbReference>
<evidence type="ECO:0000313" key="4">
    <source>
        <dbReference type="EMBL" id="RHG65686.1"/>
    </source>
</evidence>
<dbReference type="Pfam" id="PF00535">
    <property type="entry name" value="Glycos_transf_2"/>
    <property type="match status" value="1"/>
</dbReference>
<dbReference type="PANTHER" id="PTHR22916">
    <property type="entry name" value="GLYCOSYLTRANSFERASE"/>
    <property type="match status" value="1"/>
</dbReference>
<dbReference type="RefSeq" id="WP_118200877.1">
    <property type="nucleotide sequence ID" value="NZ_JAPDUQ010000001.1"/>
</dbReference>
<protein>
    <submittedName>
        <fullName evidence="4">Glycosyltransferase family 2 protein</fullName>
    </submittedName>
</protein>
<dbReference type="PANTHER" id="PTHR22916:SF51">
    <property type="entry name" value="GLYCOSYLTRANSFERASE EPSH-RELATED"/>
    <property type="match status" value="1"/>
</dbReference>
<evidence type="ECO:0000256" key="1">
    <source>
        <dbReference type="ARBA" id="ARBA00022676"/>
    </source>
</evidence>
<dbReference type="Proteomes" id="UP000286501">
    <property type="component" value="Unassembled WGS sequence"/>
</dbReference>
<comment type="caution">
    <text evidence="4">The sequence shown here is derived from an EMBL/GenBank/DDBJ whole genome shotgun (WGS) entry which is preliminary data.</text>
</comment>
<gene>
    <name evidence="4" type="ORF">DW250_07960</name>
</gene>
<dbReference type="InterPro" id="IPR029044">
    <property type="entry name" value="Nucleotide-diphossugar_trans"/>
</dbReference>
<keyword evidence="2 4" id="KW-0808">Transferase</keyword>
<dbReference type="AlphaFoldDB" id="A0A3R6G657"/>
<dbReference type="EMBL" id="QRIN01000028">
    <property type="protein sequence ID" value="RHG65686.1"/>
    <property type="molecule type" value="Genomic_DNA"/>
</dbReference>
<name>A0A3R6G657_9BACT</name>
<sequence>MKLSIIIPVYQTQDTIDRCIESILQQSFTDYEIILVDDGSDDECSLLCDKYSQKDRRITTIHKKNGGLSDARNTGIKHSKGKYITFIDSDDAIQNYTLQALMDEINKYPETDVLEYPIMERIGHPYKEQLLAFTPRNYNNCWEYWLNEQGYLHTYACNKIFRRCLFKNVYFPKGKTFEDVQTIPFLIGLIPTEGTFQQKVKIRVTNKGCYLYYWNNKGITASAKYEDLLSLYIGQSMALIHTFKTIGNRDDIMQKYQLSINIYLTQILNVLMDLFEVSGKYENCAPLIKYTKLINNKRLINSLKLKLLLIIGYKRLCKLNRLIHKIYRHH</sequence>